<evidence type="ECO:0000313" key="1">
    <source>
        <dbReference type="EMBL" id="MBI6883151.1"/>
    </source>
</evidence>
<dbReference type="Proteomes" id="UP000637061">
    <property type="component" value="Unassembled WGS sequence"/>
</dbReference>
<reference evidence="1" key="1">
    <citation type="submission" date="2020-12" db="EMBL/GenBank/DDBJ databases">
        <title>Enhanced detection system for hospital associated transmission using whole genome sequencing surveillance.</title>
        <authorList>
            <person name="Harrison L.H."/>
            <person name="Van Tyne D."/>
            <person name="Marsh J.W."/>
            <person name="Griffith M.P."/>
            <person name="Snyder D.J."/>
            <person name="Cooper V.S."/>
            <person name="Mustapha M."/>
        </authorList>
    </citation>
    <scope>NUCLEOTIDE SEQUENCE</scope>
    <source>
        <strain evidence="1">PSB00042</strain>
    </source>
</reference>
<evidence type="ECO:0000313" key="2">
    <source>
        <dbReference type="Proteomes" id="UP000637061"/>
    </source>
</evidence>
<sequence>MAEKLVLTPEDDGITHINIYSQGKTREGRELSNFDHKPFVHKEFGAFASVEGFYYWLGCQDERLRHAHGYEAKKLGQSLPVVRRWNKEKFESLILEALALKLERYPALAKKLAESTLPLTHYYAKYYDGKLKVTVPPNSDYMLAFFEEWRVQRNPQADCSAMERIAQRKEKTVKDKEAEEAQLGLF</sequence>
<gene>
    <name evidence="1" type="ORF">JEU22_04435</name>
</gene>
<organism evidence="1 2">
    <name type="scientific">Pseudomonas putida</name>
    <name type="common">Arthrobacter siderocapsulatus</name>
    <dbReference type="NCBI Taxonomy" id="303"/>
    <lineage>
        <taxon>Bacteria</taxon>
        <taxon>Pseudomonadati</taxon>
        <taxon>Pseudomonadota</taxon>
        <taxon>Gammaproteobacteria</taxon>
        <taxon>Pseudomonadales</taxon>
        <taxon>Pseudomonadaceae</taxon>
        <taxon>Pseudomonas</taxon>
    </lineage>
</organism>
<accession>A0A8I1ECS5</accession>
<dbReference type="InterPro" id="IPR037238">
    <property type="entry name" value="YbiA-like_sf"/>
</dbReference>
<protein>
    <submittedName>
        <fullName evidence="1">Uncharacterized protein</fullName>
    </submittedName>
</protein>
<dbReference type="Gene3D" id="1.10.357.40">
    <property type="entry name" value="YbiA-like"/>
    <property type="match status" value="1"/>
</dbReference>
<dbReference type="AlphaFoldDB" id="A0A8I1ECS5"/>
<dbReference type="EMBL" id="JAEHTE010000002">
    <property type="protein sequence ID" value="MBI6883151.1"/>
    <property type="molecule type" value="Genomic_DNA"/>
</dbReference>
<comment type="caution">
    <text evidence="1">The sequence shown here is derived from an EMBL/GenBank/DDBJ whole genome shotgun (WGS) entry which is preliminary data.</text>
</comment>
<proteinExistence type="predicted"/>
<dbReference type="SUPFAM" id="SSF143990">
    <property type="entry name" value="YbiA-like"/>
    <property type="match status" value="1"/>
</dbReference>
<name>A0A8I1ECS5_PSEPU</name>
<dbReference type="RefSeq" id="WP_198746765.1">
    <property type="nucleotide sequence ID" value="NZ_JAEHTE010000002.1"/>
</dbReference>